<dbReference type="RefSeq" id="WP_074635320.1">
    <property type="nucleotide sequence ID" value="NZ_CP160849.1"/>
</dbReference>
<dbReference type="STRING" id="60137.SAMN04488041_103165"/>
<dbReference type="NCBIfam" id="TIGR01635">
    <property type="entry name" value="tail_comp_S"/>
    <property type="match status" value="1"/>
</dbReference>
<name>A0A1H2W7D2_9RHOB</name>
<gene>
    <name evidence="1" type="ORF">SAMN04488041_103165</name>
</gene>
<sequence length="166" mass="18244">MITVELEDADVERILARLSASLSDMSEVMNEIGEQLEFETVKRFEDGVAPDGTSWAPKSPTTIAAYERRGQTVDVRPLFGPNVDGQPLRSSFFRDYGPDFVELGTNKIYSAVMQFGAAKGAFGTDARGGSIPWGNIPARPFLGISDQDRLNIAAIVEEWLEDIVED</sequence>
<dbReference type="Pfam" id="PF05069">
    <property type="entry name" value="Phage_tail_S"/>
    <property type="match status" value="1"/>
</dbReference>
<reference evidence="2" key="1">
    <citation type="submission" date="2016-10" db="EMBL/GenBank/DDBJ databases">
        <authorList>
            <person name="Varghese N."/>
            <person name="Submissions S."/>
        </authorList>
    </citation>
    <scope>NUCLEOTIDE SEQUENCE [LARGE SCALE GENOMIC DNA]</scope>
    <source>
        <strain evidence="2">DSM 10014</strain>
    </source>
</reference>
<dbReference type="InterPro" id="IPR006522">
    <property type="entry name" value="Phage_virion_morphogenesis"/>
</dbReference>
<dbReference type="AlphaFoldDB" id="A0A1H2W7D2"/>
<dbReference type="Proteomes" id="UP000183076">
    <property type="component" value="Unassembled WGS sequence"/>
</dbReference>
<dbReference type="GeneID" id="94021282"/>
<organism evidence="1 2">
    <name type="scientific">Sulfitobacter pontiacus</name>
    <dbReference type="NCBI Taxonomy" id="60137"/>
    <lineage>
        <taxon>Bacteria</taxon>
        <taxon>Pseudomonadati</taxon>
        <taxon>Pseudomonadota</taxon>
        <taxon>Alphaproteobacteria</taxon>
        <taxon>Rhodobacterales</taxon>
        <taxon>Roseobacteraceae</taxon>
        <taxon>Sulfitobacter</taxon>
    </lineage>
</organism>
<dbReference type="EMBL" id="FNNB01000003">
    <property type="protein sequence ID" value="SDW76164.1"/>
    <property type="molecule type" value="Genomic_DNA"/>
</dbReference>
<evidence type="ECO:0000313" key="1">
    <source>
        <dbReference type="EMBL" id="SDW76164.1"/>
    </source>
</evidence>
<protein>
    <submittedName>
        <fullName evidence="1">Phage virion morphogenesis (Putative tail completion) protein</fullName>
    </submittedName>
</protein>
<proteinExistence type="predicted"/>
<evidence type="ECO:0000313" key="2">
    <source>
        <dbReference type="Proteomes" id="UP000183076"/>
    </source>
</evidence>
<accession>A0A1H2W7D2</accession>